<evidence type="ECO:0000313" key="4">
    <source>
        <dbReference type="EMBL" id="UOA16500.1"/>
    </source>
</evidence>
<dbReference type="EMBL" id="CP085145">
    <property type="protein sequence ID" value="UOA16500.1"/>
    <property type="molecule type" value="Genomic_DNA"/>
</dbReference>
<evidence type="ECO:0000313" key="5">
    <source>
        <dbReference type="Proteomes" id="UP000831019"/>
    </source>
</evidence>
<comment type="pathway">
    <text evidence="1">Bacterial outer membrane biogenesis; LPS O-antigen biosynthesis.</text>
</comment>
<feature type="domain" description="NAD-dependent epimerase/dehydratase" evidence="3">
    <location>
        <begin position="16"/>
        <end position="240"/>
    </location>
</feature>
<dbReference type="CDD" id="cd08946">
    <property type="entry name" value="SDR_e"/>
    <property type="match status" value="1"/>
</dbReference>
<name>A0ABY3ZQR8_9RHOB</name>
<evidence type="ECO:0000256" key="1">
    <source>
        <dbReference type="ARBA" id="ARBA00005125"/>
    </source>
</evidence>
<keyword evidence="4" id="KW-0456">Lyase</keyword>
<comment type="similarity">
    <text evidence="2">Belongs to the NAD(P)-dependent epimerase/dehydratase family.</text>
</comment>
<dbReference type="InterPro" id="IPR001509">
    <property type="entry name" value="Epimerase_deHydtase"/>
</dbReference>
<dbReference type="EC" id="4.2.1.46" evidence="4"/>
<geneLocation type="plasmid" evidence="4 5">
    <name>pDSM109990_a</name>
</geneLocation>
<dbReference type="InterPro" id="IPR036291">
    <property type="entry name" value="NAD(P)-bd_dom_sf"/>
</dbReference>
<proteinExistence type="inferred from homology"/>
<evidence type="ECO:0000259" key="3">
    <source>
        <dbReference type="Pfam" id="PF01370"/>
    </source>
</evidence>
<gene>
    <name evidence="4" type="primary">strE</name>
    <name evidence="4" type="ORF">DSM109990_03382</name>
</gene>
<dbReference type="Proteomes" id="UP000831019">
    <property type="component" value="Plasmid pDSM109990_a"/>
</dbReference>
<dbReference type="Pfam" id="PF01370">
    <property type="entry name" value="Epimerase"/>
    <property type="match status" value="1"/>
</dbReference>
<dbReference type="Gene3D" id="3.40.50.720">
    <property type="entry name" value="NAD(P)-binding Rossmann-like Domain"/>
    <property type="match status" value="1"/>
</dbReference>
<dbReference type="RefSeq" id="WP_243263471.1">
    <property type="nucleotide sequence ID" value="NZ_CP085145.1"/>
</dbReference>
<sequence length="311" mass="33237">MGQKNQFPAGRKLGRVLVTGAGGFLGAAVVSALRTRGVDVVATDVGSAVCQRSDIMQCEVTNSEQVDLVVRQGEFDTILHCGAVSGPMVMPERPLDIWKINAGGTASVLEAARRHRVGRVIICSTSEVYGELSGSVDETSQLATDTIYGASKVAGEQAMLGYVKEHGVDAIALRLSWIYGPGRQTPTTLEKLARAAHSDHRFELLTPANAYTHYLHITDAVDGLLRAAEAKAPRSKILNITAGPAIEMSDVAEIVMQIQPGIAVTCAPSTQSGRGISELRNQRAFEEIGFAPKISLESGLKQLFQHFLSVK</sequence>
<keyword evidence="4" id="KW-0614">Plasmid</keyword>
<dbReference type="SUPFAM" id="SSF51735">
    <property type="entry name" value="NAD(P)-binding Rossmann-fold domains"/>
    <property type="match status" value="1"/>
</dbReference>
<dbReference type="GO" id="GO:0008460">
    <property type="term" value="F:dTDP-glucose 4,6-dehydratase activity"/>
    <property type="evidence" value="ECO:0007669"/>
    <property type="project" value="UniProtKB-EC"/>
</dbReference>
<protein>
    <submittedName>
        <fullName evidence="4">dTDP-glucose 4,6-dehydratase</fullName>
        <ecNumber evidence="4">4.2.1.46</ecNumber>
    </submittedName>
</protein>
<evidence type="ECO:0000256" key="2">
    <source>
        <dbReference type="ARBA" id="ARBA00007637"/>
    </source>
</evidence>
<keyword evidence="5" id="KW-1185">Reference proteome</keyword>
<organism evidence="4 5">
    <name type="scientific">Sulfitobacter dubius</name>
    <dbReference type="NCBI Taxonomy" id="218673"/>
    <lineage>
        <taxon>Bacteria</taxon>
        <taxon>Pseudomonadati</taxon>
        <taxon>Pseudomonadota</taxon>
        <taxon>Alphaproteobacteria</taxon>
        <taxon>Rhodobacterales</taxon>
        <taxon>Roseobacteraceae</taxon>
        <taxon>Sulfitobacter</taxon>
    </lineage>
</organism>
<reference evidence="5" key="1">
    <citation type="journal article" date="2022" name="Microorganisms">
        <title>Beyond the ABCs#Discovery of Three New Plasmid Types in Rhodobacterales (RepQ, RepY, RepW).</title>
        <authorList>
            <person name="Freese H.M."/>
            <person name="Ringel V."/>
            <person name="Overmann J."/>
            <person name="Petersen J."/>
        </authorList>
    </citation>
    <scope>NUCLEOTIDE SEQUENCE [LARGE SCALE GENOMIC DNA]</scope>
    <source>
        <strain evidence="5">DSM 109990</strain>
        <plasmid evidence="5">pDSM109990_a</plasmid>
    </source>
</reference>
<dbReference type="PANTHER" id="PTHR43000">
    <property type="entry name" value="DTDP-D-GLUCOSE 4,6-DEHYDRATASE-RELATED"/>
    <property type="match status" value="1"/>
</dbReference>
<accession>A0ABY3ZQR8</accession>